<gene>
    <name evidence="2" type="ORF">GCM10010255_24100</name>
</gene>
<name>A0ABP5V6Y8_9ACTN</name>
<feature type="region of interest" description="Disordered" evidence="1">
    <location>
        <begin position="1"/>
        <end position="62"/>
    </location>
</feature>
<protein>
    <submittedName>
        <fullName evidence="2">Uncharacterized protein</fullName>
    </submittedName>
</protein>
<dbReference type="EMBL" id="BAAASE010000003">
    <property type="protein sequence ID" value="GAA2393240.1"/>
    <property type="molecule type" value="Genomic_DNA"/>
</dbReference>
<accession>A0ABP5V6Y8</accession>
<organism evidence="2 3">
    <name type="scientific">Streptomyces coeruleofuscus</name>
    <dbReference type="NCBI Taxonomy" id="66879"/>
    <lineage>
        <taxon>Bacteria</taxon>
        <taxon>Bacillati</taxon>
        <taxon>Actinomycetota</taxon>
        <taxon>Actinomycetes</taxon>
        <taxon>Kitasatosporales</taxon>
        <taxon>Streptomycetaceae</taxon>
        <taxon>Streptomyces</taxon>
    </lineage>
</organism>
<sequence length="62" mass="6210">MGDFVASAGAAGTTTAKAHSGWPRLSDIEFPGDDPLPSGAPLTSNSADSMTVSPSTTADTER</sequence>
<keyword evidence="3" id="KW-1185">Reference proteome</keyword>
<dbReference type="Proteomes" id="UP001499986">
    <property type="component" value="Unassembled WGS sequence"/>
</dbReference>
<feature type="compositionally biased region" description="Low complexity" evidence="1">
    <location>
        <begin position="1"/>
        <end position="21"/>
    </location>
</feature>
<comment type="caution">
    <text evidence="2">The sequence shown here is derived from an EMBL/GenBank/DDBJ whole genome shotgun (WGS) entry which is preliminary data.</text>
</comment>
<reference evidence="3" key="1">
    <citation type="journal article" date="2019" name="Int. J. Syst. Evol. Microbiol.">
        <title>The Global Catalogue of Microorganisms (GCM) 10K type strain sequencing project: providing services to taxonomists for standard genome sequencing and annotation.</title>
        <authorList>
            <consortium name="The Broad Institute Genomics Platform"/>
            <consortium name="The Broad Institute Genome Sequencing Center for Infectious Disease"/>
            <person name="Wu L."/>
            <person name="Ma J."/>
        </authorList>
    </citation>
    <scope>NUCLEOTIDE SEQUENCE [LARGE SCALE GENOMIC DNA]</scope>
    <source>
        <strain evidence="3">JCM 4358</strain>
    </source>
</reference>
<evidence type="ECO:0000256" key="1">
    <source>
        <dbReference type="SAM" id="MobiDB-lite"/>
    </source>
</evidence>
<proteinExistence type="predicted"/>
<feature type="compositionally biased region" description="Polar residues" evidence="1">
    <location>
        <begin position="41"/>
        <end position="62"/>
    </location>
</feature>
<evidence type="ECO:0000313" key="2">
    <source>
        <dbReference type="EMBL" id="GAA2393240.1"/>
    </source>
</evidence>
<evidence type="ECO:0000313" key="3">
    <source>
        <dbReference type="Proteomes" id="UP001499986"/>
    </source>
</evidence>